<name>A0A5K1K387_9APHY</name>
<feature type="compositionally biased region" description="Basic residues" evidence="1">
    <location>
        <begin position="565"/>
        <end position="576"/>
    </location>
</feature>
<reference evidence="2" key="1">
    <citation type="submission" date="2019-10" db="EMBL/GenBank/DDBJ databases">
        <authorList>
            <person name="Nor Muhammad N."/>
        </authorList>
    </citation>
    <scope>NUCLEOTIDE SEQUENCE</scope>
</reference>
<sequence length="576" mass="63906">MLYSATAWSWLTRDCVARIQEIISAIDRDAAAFASSSDWLAVLVRDVFAKVQQGGPAAYQASRYLPWIESPSRTTSAYTSIRQQSDAAAHTSKTVLHLLRKWLCFPNNTSLLASYFVIHVLNAFKNADVLMLPGVWGAYRSVQASILGTNKRSSSLQLEMLDPFVRAIQQLPLSESQTEERRAMEEISAILDKCLPGLRSLVESLANPLIGSPPTQPEGNNSLSTSVSFGSTSSPRTSLINNASEDFSTSEEEWLIHELVALQPQLTCTNEPSSVGEQGIETLLSFVAELLPLINLNAIPPQLTPLQSLVNSNHDFFLPFRERAPSRLRLTSPEGPFHSHHADSPGAFPSWVISRALLFNSQVLLKCTHGYFCDLAAWNALLSTQGFDPHKNESLDQFFNIRCYGTPQPRRRSGNDFVPRYFAQEAEWRQLEEHHSPAPIPFLTCVQWFLDQPLAMVGDLTAYLLAADLTYTGKVTSPTLNEVGRAIWTMKAGSLAGLVFLGFLASEKASLQQITSAFNRLYEGLDARLTEEDKASMGWDPIMAEHLLCKITRTKRKDGQGGRPKGPKARGHRSWV</sequence>
<feature type="region of interest" description="Disordered" evidence="1">
    <location>
        <begin position="554"/>
        <end position="576"/>
    </location>
</feature>
<feature type="compositionally biased region" description="Low complexity" evidence="1">
    <location>
        <begin position="222"/>
        <end position="238"/>
    </location>
</feature>
<proteinExistence type="predicted"/>
<protein>
    <submittedName>
        <fullName evidence="2">Phospholipid-transporting ATPase (EC)</fullName>
    </submittedName>
</protein>
<gene>
    <name evidence="2" type="primary">Q9C2Y4</name>
</gene>
<evidence type="ECO:0000313" key="2">
    <source>
        <dbReference type="EMBL" id="VWP00080.1"/>
    </source>
</evidence>
<evidence type="ECO:0000256" key="1">
    <source>
        <dbReference type="SAM" id="MobiDB-lite"/>
    </source>
</evidence>
<organism evidence="2">
    <name type="scientific">Ganoderma boninense</name>
    <dbReference type="NCBI Taxonomy" id="34458"/>
    <lineage>
        <taxon>Eukaryota</taxon>
        <taxon>Fungi</taxon>
        <taxon>Dikarya</taxon>
        <taxon>Basidiomycota</taxon>
        <taxon>Agaricomycotina</taxon>
        <taxon>Agaricomycetes</taxon>
        <taxon>Polyporales</taxon>
        <taxon>Polyporaceae</taxon>
        <taxon>Ganoderma</taxon>
    </lineage>
</organism>
<feature type="region of interest" description="Disordered" evidence="1">
    <location>
        <begin position="209"/>
        <end position="241"/>
    </location>
</feature>
<dbReference type="AlphaFoldDB" id="A0A5K1K387"/>
<dbReference type="EMBL" id="LR728144">
    <property type="protein sequence ID" value="VWP00080.1"/>
    <property type="molecule type" value="Genomic_DNA"/>
</dbReference>
<accession>A0A5K1K387</accession>